<evidence type="ECO:0000313" key="6">
    <source>
        <dbReference type="Proteomes" id="UP000000759"/>
    </source>
</evidence>
<reference evidence="5 6" key="1">
    <citation type="journal article" date="2008" name="Nature">
        <title>The Phaeodactylum genome reveals the evolutionary history of diatom genomes.</title>
        <authorList>
            <person name="Bowler C."/>
            <person name="Allen A.E."/>
            <person name="Badger J.H."/>
            <person name="Grimwood J."/>
            <person name="Jabbari K."/>
            <person name="Kuo A."/>
            <person name="Maheswari U."/>
            <person name="Martens C."/>
            <person name="Maumus F."/>
            <person name="Otillar R.P."/>
            <person name="Rayko E."/>
            <person name="Salamov A."/>
            <person name="Vandepoele K."/>
            <person name="Beszteri B."/>
            <person name="Gruber A."/>
            <person name="Heijde M."/>
            <person name="Katinka M."/>
            <person name="Mock T."/>
            <person name="Valentin K."/>
            <person name="Verret F."/>
            <person name="Berges J.A."/>
            <person name="Brownlee C."/>
            <person name="Cadoret J.P."/>
            <person name="Chiovitti A."/>
            <person name="Choi C.J."/>
            <person name="Coesel S."/>
            <person name="De Martino A."/>
            <person name="Detter J.C."/>
            <person name="Durkin C."/>
            <person name="Falciatore A."/>
            <person name="Fournet J."/>
            <person name="Haruta M."/>
            <person name="Huysman M.J."/>
            <person name="Jenkins B.D."/>
            <person name="Jiroutova K."/>
            <person name="Jorgensen R.E."/>
            <person name="Joubert Y."/>
            <person name="Kaplan A."/>
            <person name="Kroger N."/>
            <person name="Kroth P.G."/>
            <person name="La Roche J."/>
            <person name="Lindquist E."/>
            <person name="Lommer M."/>
            <person name="Martin-Jezequel V."/>
            <person name="Lopez P.J."/>
            <person name="Lucas S."/>
            <person name="Mangogna M."/>
            <person name="McGinnis K."/>
            <person name="Medlin L.K."/>
            <person name="Montsant A."/>
            <person name="Oudot-Le Secq M.P."/>
            <person name="Napoli C."/>
            <person name="Obornik M."/>
            <person name="Parker M.S."/>
            <person name="Petit J.L."/>
            <person name="Porcel B.M."/>
            <person name="Poulsen N."/>
            <person name="Robison M."/>
            <person name="Rychlewski L."/>
            <person name="Rynearson T.A."/>
            <person name="Schmutz J."/>
            <person name="Shapiro H."/>
            <person name="Siaut M."/>
            <person name="Stanley M."/>
            <person name="Sussman M.R."/>
            <person name="Taylor A.R."/>
            <person name="Vardi A."/>
            <person name="von Dassow P."/>
            <person name="Vyverman W."/>
            <person name="Willis A."/>
            <person name="Wyrwicz L.S."/>
            <person name="Rokhsar D.S."/>
            <person name="Weissenbach J."/>
            <person name="Armbrust E.V."/>
            <person name="Green B.R."/>
            <person name="Van de Peer Y."/>
            <person name="Grigoriev I.V."/>
        </authorList>
    </citation>
    <scope>NUCLEOTIDE SEQUENCE [LARGE SCALE GENOMIC DNA]</scope>
    <source>
        <strain evidence="5 6">CCAP 1055/1</strain>
    </source>
</reference>
<dbReference type="SUPFAM" id="SSF50729">
    <property type="entry name" value="PH domain-like"/>
    <property type="match status" value="1"/>
</dbReference>
<dbReference type="InterPro" id="IPR011993">
    <property type="entry name" value="PH-like_dom_sf"/>
</dbReference>
<comment type="similarity">
    <text evidence="2">Belongs to the DCP1 family.</text>
</comment>
<dbReference type="PaxDb" id="2850-Phatr46257"/>
<keyword evidence="6" id="KW-1185">Reference proteome</keyword>
<dbReference type="GO" id="GO:0031087">
    <property type="term" value="P:deadenylation-independent decapping of nuclear-transcribed mRNA"/>
    <property type="evidence" value="ECO:0007669"/>
    <property type="project" value="TreeGrafter"/>
</dbReference>
<dbReference type="PANTHER" id="PTHR16290:SF0">
    <property type="entry name" value="DECAPPING PROTEIN 1, ISOFORM A"/>
    <property type="match status" value="1"/>
</dbReference>
<dbReference type="AlphaFoldDB" id="B7G0L8"/>
<evidence type="ECO:0000256" key="2">
    <source>
        <dbReference type="ARBA" id="ARBA00008778"/>
    </source>
</evidence>
<evidence type="ECO:0000256" key="4">
    <source>
        <dbReference type="ARBA" id="ARBA00022664"/>
    </source>
</evidence>
<evidence type="ECO:0000256" key="3">
    <source>
        <dbReference type="ARBA" id="ARBA00022490"/>
    </source>
</evidence>
<dbReference type="GO" id="GO:0000932">
    <property type="term" value="C:P-body"/>
    <property type="evidence" value="ECO:0007669"/>
    <property type="project" value="TreeGrafter"/>
</dbReference>
<proteinExistence type="inferred from homology"/>
<keyword evidence="4" id="KW-0507">mRNA processing</keyword>
<protein>
    <submittedName>
        <fullName evidence="5">Uncharacterized protein</fullName>
    </submittedName>
</protein>
<dbReference type="Gene3D" id="2.30.29.30">
    <property type="entry name" value="Pleckstrin-homology domain (PH domain)/Phosphotyrosine-binding domain (PTB)"/>
    <property type="match status" value="1"/>
</dbReference>
<dbReference type="InterPro" id="IPR010334">
    <property type="entry name" value="Dcp1"/>
</dbReference>
<dbReference type="OMA" id="HVVLYEF"/>
<dbReference type="CDD" id="cd09804">
    <property type="entry name" value="Dcp1"/>
    <property type="match status" value="1"/>
</dbReference>
<dbReference type="RefSeq" id="XP_002180702.1">
    <property type="nucleotide sequence ID" value="XM_002180666.1"/>
</dbReference>
<reference evidence="6" key="2">
    <citation type="submission" date="2008-08" db="EMBL/GenBank/DDBJ databases">
        <authorList>
            <consortium name="Diatom Consortium"/>
            <person name="Grigoriev I."/>
            <person name="Grimwood J."/>
            <person name="Kuo A."/>
            <person name="Otillar R.P."/>
            <person name="Salamov A."/>
            <person name="Detter J.C."/>
            <person name="Lindquist E."/>
            <person name="Shapiro H."/>
            <person name="Lucas S."/>
            <person name="Glavina del Rio T."/>
            <person name="Pitluck S."/>
            <person name="Rokhsar D."/>
            <person name="Bowler C."/>
        </authorList>
    </citation>
    <scope>GENOME REANNOTATION</scope>
    <source>
        <strain evidence="6">CCAP 1055/1</strain>
    </source>
</reference>
<dbReference type="InParanoid" id="B7G0L8"/>
<organism evidence="5 6">
    <name type="scientific">Phaeodactylum tricornutum (strain CCAP 1055/1)</name>
    <dbReference type="NCBI Taxonomy" id="556484"/>
    <lineage>
        <taxon>Eukaryota</taxon>
        <taxon>Sar</taxon>
        <taxon>Stramenopiles</taxon>
        <taxon>Ochrophyta</taxon>
        <taxon>Bacillariophyta</taxon>
        <taxon>Bacillariophyceae</taxon>
        <taxon>Bacillariophycidae</taxon>
        <taxon>Naviculales</taxon>
        <taxon>Phaeodactylaceae</taxon>
        <taxon>Phaeodactylum</taxon>
    </lineage>
</organism>
<dbReference type="EMBL" id="CM000612">
    <property type="protein sequence ID" value="EEC48110.1"/>
    <property type="molecule type" value="Genomic_DNA"/>
</dbReference>
<dbReference type="GeneID" id="7201208"/>
<dbReference type="Proteomes" id="UP000000759">
    <property type="component" value="Chromosome 9"/>
</dbReference>
<dbReference type="GO" id="GO:0008047">
    <property type="term" value="F:enzyme activator activity"/>
    <property type="evidence" value="ECO:0007669"/>
    <property type="project" value="InterPro"/>
</dbReference>
<dbReference type="Pfam" id="PF06058">
    <property type="entry name" value="DCP1"/>
    <property type="match status" value="1"/>
</dbReference>
<name>B7G0L8_PHATC</name>
<dbReference type="PANTHER" id="PTHR16290">
    <property type="entry name" value="TRANSCRIPTION FACTOR SMIF DECAPPING ENZYME DCP1"/>
    <property type="match status" value="1"/>
</dbReference>
<dbReference type="KEGG" id="pti:PHATRDRAFT_46257"/>
<dbReference type="OrthoDB" id="440673at2759"/>
<dbReference type="GO" id="GO:0006397">
    <property type="term" value="P:mRNA processing"/>
    <property type="evidence" value="ECO:0007669"/>
    <property type="project" value="UniProtKB-KW"/>
</dbReference>
<dbReference type="eggNOG" id="KOG2868">
    <property type="taxonomic scope" value="Eukaryota"/>
</dbReference>
<dbReference type="GO" id="GO:0003729">
    <property type="term" value="F:mRNA binding"/>
    <property type="evidence" value="ECO:0007669"/>
    <property type="project" value="TreeGrafter"/>
</dbReference>
<evidence type="ECO:0000313" key="5">
    <source>
        <dbReference type="EMBL" id="EEC48110.1"/>
    </source>
</evidence>
<dbReference type="GO" id="GO:0000290">
    <property type="term" value="P:deadenylation-dependent decapping of nuclear-transcribed mRNA"/>
    <property type="evidence" value="ECO:0007669"/>
    <property type="project" value="InterPro"/>
</dbReference>
<evidence type="ECO:0000256" key="1">
    <source>
        <dbReference type="ARBA" id="ARBA00004496"/>
    </source>
</evidence>
<accession>B7G0L8</accession>
<sequence length="238" mass="25960">MAGPPSEQARRQANLRLLQRTCSNEIVSIENTATHVVLYEFSDNAWRKCDVEGSLFLVVTKQSSDPYQAIVLNRNSAENFIMSITPVMQLQHQDPYLIIKQPVEDTTCIRGIWFHSADERIAMNEALQMTIERVKKGHVPLATLGISTTSESNGTATTTAAAPRAASADEATAMASVLSVAAAEATNSTSTSHASPPTGVALDKKSLQLALLSLVQDDRFLDLLHSQYLRVVHARSKK</sequence>
<dbReference type="STRING" id="556484.B7G0L8"/>
<comment type="subcellular location">
    <subcellularLocation>
        <location evidence="1">Cytoplasm</location>
    </subcellularLocation>
</comment>
<gene>
    <name evidence="5" type="ORF">PHATRDRAFT_46257</name>
</gene>
<dbReference type="HOGENOM" id="CLU_1167827_0_0_1"/>
<keyword evidence="3" id="KW-0963">Cytoplasm</keyword>